<feature type="transmembrane region" description="Helical" evidence="11">
    <location>
        <begin position="90"/>
        <end position="108"/>
    </location>
</feature>
<dbReference type="NCBIfam" id="NF007934">
    <property type="entry name" value="PRK10650.1"/>
    <property type="match status" value="1"/>
</dbReference>
<evidence type="ECO:0000256" key="6">
    <source>
        <dbReference type="ARBA" id="ARBA00022519"/>
    </source>
</evidence>
<dbReference type="SUPFAM" id="SSF103481">
    <property type="entry name" value="Multidrug resistance efflux transporter EmrE"/>
    <property type="match status" value="1"/>
</dbReference>
<dbReference type="RefSeq" id="WP_201090765.1">
    <property type="nucleotide sequence ID" value="NZ_CP067393.1"/>
</dbReference>
<evidence type="ECO:0000313" key="12">
    <source>
        <dbReference type="EMBL" id="QQP84858.1"/>
    </source>
</evidence>
<organism evidence="12 13">
    <name type="scientific">Entomomonas asaccharolytica</name>
    <dbReference type="NCBI Taxonomy" id="2785331"/>
    <lineage>
        <taxon>Bacteria</taxon>
        <taxon>Pseudomonadati</taxon>
        <taxon>Pseudomonadota</taxon>
        <taxon>Gammaproteobacteria</taxon>
        <taxon>Pseudomonadales</taxon>
        <taxon>Pseudomonadaceae</taxon>
        <taxon>Entomomonas</taxon>
    </lineage>
</organism>
<dbReference type="KEGG" id="eaz:JHT90_10660"/>
<sequence>MSDLAWWHVAFLMLAIVLEVIANVLIKYSDGFAKKIWGIAGILCILAAFSSLAQAVKGIDLSVAYAIWGSFGILATVTLGWILFKQRLKLHGWLGILLLIAGMSLLKLA</sequence>
<dbReference type="GO" id="GO:0031460">
    <property type="term" value="P:glycine betaine transport"/>
    <property type="evidence" value="ECO:0007669"/>
    <property type="project" value="TreeGrafter"/>
</dbReference>
<dbReference type="PANTHER" id="PTHR30561">
    <property type="entry name" value="SMR FAMILY PROTON-DEPENDENT DRUG EFFLUX TRANSPORTER SUGE"/>
    <property type="match status" value="1"/>
</dbReference>
<feature type="transmembrane region" description="Helical" evidence="11">
    <location>
        <begin position="62"/>
        <end position="83"/>
    </location>
</feature>
<feature type="transmembrane region" description="Helical" evidence="11">
    <location>
        <begin position="37"/>
        <end position="56"/>
    </location>
</feature>
<dbReference type="EMBL" id="CP067393">
    <property type="protein sequence ID" value="QQP84858.1"/>
    <property type="molecule type" value="Genomic_DNA"/>
</dbReference>
<evidence type="ECO:0000256" key="10">
    <source>
        <dbReference type="RuleBase" id="RU003942"/>
    </source>
</evidence>
<dbReference type="GO" id="GO:0015199">
    <property type="term" value="F:amino-acid betaine transmembrane transporter activity"/>
    <property type="evidence" value="ECO:0007669"/>
    <property type="project" value="TreeGrafter"/>
</dbReference>
<proteinExistence type="inferred from homology"/>
<evidence type="ECO:0000256" key="11">
    <source>
        <dbReference type="SAM" id="Phobius"/>
    </source>
</evidence>
<dbReference type="GO" id="GO:0005886">
    <property type="term" value="C:plasma membrane"/>
    <property type="evidence" value="ECO:0007669"/>
    <property type="project" value="UniProtKB-SubCell"/>
</dbReference>
<feature type="transmembrane region" description="Helical" evidence="11">
    <location>
        <begin position="6"/>
        <end position="25"/>
    </location>
</feature>
<dbReference type="InterPro" id="IPR000390">
    <property type="entry name" value="Small_drug/metabolite_transptr"/>
</dbReference>
<dbReference type="GO" id="GO:1903711">
    <property type="term" value="P:spermidine transmembrane transport"/>
    <property type="evidence" value="ECO:0007669"/>
    <property type="project" value="TreeGrafter"/>
</dbReference>
<evidence type="ECO:0000256" key="5">
    <source>
        <dbReference type="ARBA" id="ARBA00022475"/>
    </source>
</evidence>
<evidence type="ECO:0000256" key="4">
    <source>
        <dbReference type="ARBA" id="ARBA00022448"/>
    </source>
</evidence>
<accession>A0A974RW59</accession>
<reference evidence="12 13" key="1">
    <citation type="submission" date="2021-01" db="EMBL/GenBank/DDBJ databases">
        <title>Entomomonas sp. F2A isolated from a house cricket (Acheta domesticus).</title>
        <authorList>
            <person name="Spergser J."/>
            <person name="Busse H.-J."/>
        </authorList>
    </citation>
    <scope>NUCLEOTIDE SEQUENCE [LARGE SCALE GENOMIC DNA]</scope>
    <source>
        <strain evidence="12 13">F2A</strain>
    </source>
</reference>
<dbReference type="Pfam" id="PF00893">
    <property type="entry name" value="Multi_Drug_Res"/>
    <property type="match status" value="1"/>
</dbReference>
<evidence type="ECO:0000256" key="7">
    <source>
        <dbReference type="ARBA" id="ARBA00022692"/>
    </source>
</evidence>
<comment type="subunit">
    <text evidence="2">Forms a complex with MdtJ.</text>
</comment>
<dbReference type="InterPro" id="IPR037185">
    <property type="entry name" value="EmrE-like"/>
</dbReference>
<keyword evidence="4" id="KW-0813">Transport</keyword>
<evidence type="ECO:0000313" key="13">
    <source>
        <dbReference type="Proteomes" id="UP000595278"/>
    </source>
</evidence>
<evidence type="ECO:0000256" key="8">
    <source>
        <dbReference type="ARBA" id="ARBA00022989"/>
    </source>
</evidence>
<gene>
    <name evidence="12" type="primary">mdtI</name>
    <name evidence="12" type="ORF">JHT90_10660</name>
</gene>
<keyword evidence="5" id="KW-1003">Cell membrane</keyword>
<dbReference type="FunFam" id="1.10.3730.20:FF:000001">
    <property type="entry name" value="Quaternary ammonium compound resistance transporter SugE"/>
    <property type="match status" value="1"/>
</dbReference>
<dbReference type="Gene3D" id="1.10.3730.20">
    <property type="match status" value="1"/>
</dbReference>
<keyword evidence="9 11" id="KW-0472">Membrane</keyword>
<keyword evidence="8 11" id="KW-1133">Transmembrane helix</keyword>
<dbReference type="GO" id="GO:1990961">
    <property type="term" value="P:xenobiotic detoxification by transmembrane export across the plasma membrane"/>
    <property type="evidence" value="ECO:0007669"/>
    <property type="project" value="UniProtKB-ARBA"/>
</dbReference>
<evidence type="ECO:0000256" key="1">
    <source>
        <dbReference type="ARBA" id="ARBA00004429"/>
    </source>
</evidence>
<keyword evidence="6" id="KW-0997">Cell inner membrane</keyword>
<evidence type="ECO:0000256" key="2">
    <source>
        <dbReference type="ARBA" id="ARBA00011359"/>
    </source>
</evidence>
<dbReference type="GO" id="GO:0015297">
    <property type="term" value="F:antiporter activity"/>
    <property type="evidence" value="ECO:0007669"/>
    <property type="project" value="TreeGrafter"/>
</dbReference>
<comment type="similarity">
    <text evidence="10">Belongs to the drug/metabolite transporter (DMT) superfamily. Small multidrug resistance (SMR) (TC 2.A.7.1) family.</text>
</comment>
<name>A0A974RW59_9GAMM</name>
<dbReference type="GO" id="GO:0015220">
    <property type="term" value="F:choline transmembrane transporter activity"/>
    <property type="evidence" value="ECO:0007669"/>
    <property type="project" value="TreeGrafter"/>
</dbReference>
<comment type="subcellular location">
    <subcellularLocation>
        <location evidence="1">Cell inner membrane</location>
        <topology evidence="1">Multi-pass membrane protein</topology>
    </subcellularLocation>
    <subcellularLocation>
        <location evidence="10">Cell membrane</location>
        <topology evidence="10">Multi-pass membrane protein</topology>
    </subcellularLocation>
</comment>
<evidence type="ECO:0000256" key="3">
    <source>
        <dbReference type="ARBA" id="ARBA00021114"/>
    </source>
</evidence>
<dbReference type="InterPro" id="IPR045324">
    <property type="entry name" value="Small_multidrug_res"/>
</dbReference>
<keyword evidence="13" id="KW-1185">Reference proteome</keyword>
<protein>
    <recommendedName>
        <fullName evidence="3">Spermidine export protein MdtI</fullName>
    </recommendedName>
</protein>
<evidence type="ECO:0000256" key="9">
    <source>
        <dbReference type="ARBA" id="ARBA00023136"/>
    </source>
</evidence>
<dbReference type="AlphaFoldDB" id="A0A974RW59"/>
<keyword evidence="7 10" id="KW-0812">Transmembrane</keyword>
<dbReference type="Proteomes" id="UP000595278">
    <property type="component" value="Chromosome"/>
</dbReference>
<dbReference type="PANTHER" id="PTHR30561:SF6">
    <property type="entry name" value="SPERMIDINE EXPORT PROTEIN MDTI"/>
    <property type="match status" value="1"/>
</dbReference>